<sequence length="56" mass="6373">MFSDKQLFIFPRASVRGFFSVGQNEQLKRIEHLSIVGQNGSVYFFGGYTGLVQDQQ</sequence>
<gene>
    <name evidence="1" type="ORF">ACFQ4P_00715</name>
</gene>
<organism evidence="1 2">
    <name type="scientific">Lacticaseibacillus mingshuiensis</name>
    <dbReference type="NCBI Taxonomy" id="2799574"/>
    <lineage>
        <taxon>Bacteria</taxon>
        <taxon>Bacillati</taxon>
        <taxon>Bacillota</taxon>
        <taxon>Bacilli</taxon>
        <taxon>Lactobacillales</taxon>
        <taxon>Lactobacillaceae</taxon>
        <taxon>Lacticaseibacillus</taxon>
    </lineage>
</organism>
<dbReference type="Proteomes" id="UP001597196">
    <property type="component" value="Unassembled WGS sequence"/>
</dbReference>
<accession>A0ABW4CDA8</accession>
<proteinExistence type="predicted"/>
<evidence type="ECO:0000313" key="2">
    <source>
        <dbReference type="Proteomes" id="UP001597196"/>
    </source>
</evidence>
<comment type="caution">
    <text evidence="1">The sequence shown here is derived from an EMBL/GenBank/DDBJ whole genome shotgun (WGS) entry which is preliminary data.</text>
</comment>
<evidence type="ECO:0000313" key="1">
    <source>
        <dbReference type="EMBL" id="MFD1428767.1"/>
    </source>
</evidence>
<protein>
    <submittedName>
        <fullName evidence="1">Uncharacterized protein</fullName>
    </submittedName>
</protein>
<dbReference type="EMBL" id="JBHTOC010000001">
    <property type="protein sequence ID" value="MFD1428767.1"/>
    <property type="molecule type" value="Genomic_DNA"/>
</dbReference>
<reference evidence="2" key="1">
    <citation type="journal article" date="2019" name="Int. J. Syst. Evol. Microbiol.">
        <title>The Global Catalogue of Microorganisms (GCM) 10K type strain sequencing project: providing services to taxonomists for standard genome sequencing and annotation.</title>
        <authorList>
            <consortium name="The Broad Institute Genomics Platform"/>
            <consortium name="The Broad Institute Genome Sequencing Center for Infectious Disease"/>
            <person name="Wu L."/>
            <person name="Ma J."/>
        </authorList>
    </citation>
    <scope>NUCLEOTIDE SEQUENCE [LARGE SCALE GENOMIC DNA]</scope>
    <source>
        <strain evidence="2">CCM 8980</strain>
    </source>
</reference>
<keyword evidence="2" id="KW-1185">Reference proteome</keyword>
<name>A0ABW4CDA8_9LACO</name>